<organism evidence="13 14">
    <name type="scientific">Parambassis ranga</name>
    <name type="common">Indian glassy fish</name>
    <dbReference type="NCBI Taxonomy" id="210632"/>
    <lineage>
        <taxon>Eukaryota</taxon>
        <taxon>Metazoa</taxon>
        <taxon>Chordata</taxon>
        <taxon>Craniata</taxon>
        <taxon>Vertebrata</taxon>
        <taxon>Euteleostomi</taxon>
        <taxon>Actinopterygii</taxon>
        <taxon>Neopterygii</taxon>
        <taxon>Teleostei</taxon>
        <taxon>Neoteleostei</taxon>
        <taxon>Acanthomorphata</taxon>
        <taxon>Ovalentaria</taxon>
        <taxon>Ambassidae</taxon>
        <taxon>Parambassis</taxon>
    </lineage>
</organism>
<dbReference type="Pfam" id="PF00096">
    <property type="entry name" value="zf-C2H2"/>
    <property type="match status" value="4"/>
</dbReference>
<keyword evidence="10" id="KW-0539">Nucleus</keyword>
<dbReference type="FunFam" id="3.30.160.60:FF:001506">
    <property type="entry name" value="Zinc finger protein"/>
    <property type="match status" value="1"/>
</dbReference>
<evidence type="ECO:0000259" key="12">
    <source>
        <dbReference type="PROSITE" id="PS50157"/>
    </source>
</evidence>
<dbReference type="InterPro" id="IPR013087">
    <property type="entry name" value="Znf_C2H2_type"/>
</dbReference>
<dbReference type="PROSITE" id="PS00028">
    <property type="entry name" value="ZINC_FINGER_C2H2_1"/>
    <property type="match status" value="3"/>
</dbReference>
<feature type="domain" description="C2H2-type" evidence="12">
    <location>
        <begin position="489"/>
        <end position="516"/>
    </location>
</feature>
<keyword evidence="3" id="KW-0479">Metal-binding</keyword>
<gene>
    <name evidence="14" type="primary">LOC114449970</name>
</gene>
<dbReference type="SUPFAM" id="SSF57667">
    <property type="entry name" value="beta-beta-alpha zinc fingers"/>
    <property type="match status" value="2"/>
</dbReference>
<keyword evidence="9" id="KW-0804">Transcription</keyword>
<keyword evidence="6" id="KW-0862">Zinc</keyword>
<proteinExistence type="inferred from homology"/>
<dbReference type="GeneID" id="114449970"/>
<evidence type="ECO:0000256" key="1">
    <source>
        <dbReference type="ARBA" id="ARBA00004123"/>
    </source>
</evidence>
<accession>A0A6P7K7Y4</accession>
<dbReference type="InParanoid" id="A0A6P7K7Y4"/>
<comment type="similarity">
    <text evidence="2">Belongs to the krueppel C2H2-type zinc-finger protein family.</text>
</comment>
<dbReference type="FunFam" id="3.30.160.60:FF:000690">
    <property type="entry name" value="Zinc finger protein 354C"/>
    <property type="match status" value="1"/>
</dbReference>
<feature type="domain" description="C2H2-type" evidence="12">
    <location>
        <begin position="517"/>
        <end position="544"/>
    </location>
</feature>
<dbReference type="GO" id="GO:0000981">
    <property type="term" value="F:DNA-binding transcription factor activity, RNA polymerase II-specific"/>
    <property type="evidence" value="ECO:0007669"/>
    <property type="project" value="TreeGrafter"/>
</dbReference>
<dbReference type="FunFam" id="3.30.160.60:FF:002343">
    <property type="entry name" value="Zinc finger protein 33A"/>
    <property type="match status" value="1"/>
</dbReference>
<keyword evidence="4" id="KW-0677">Repeat</keyword>
<dbReference type="FunFam" id="3.30.160.60:FF:001498">
    <property type="entry name" value="Zinc finger protein 404"/>
    <property type="match status" value="1"/>
</dbReference>
<comment type="subcellular location">
    <subcellularLocation>
        <location evidence="1">Nucleus</location>
    </subcellularLocation>
</comment>
<dbReference type="SMART" id="SM00355">
    <property type="entry name" value="ZnF_C2H2"/>
    <property type="match status" value="4"/>
</dbReference>
<evidence type="ECO:0000256" key="11">
    <source>
        <dbReference type="PROSITE-ProRule" id="PRU00042"/>
    </source>
</evidence>
<dbReference type="RefSeq" id="XP_028283656.1">
    <property type="nucleotide sequence ID" value="XM_028427855.1"/>
</dbReference>
<protein>
    <submittedName>
        <fullName evidence="14">Zinc finger protein 23 isoform X1</fullName>
    </submittedName>
</protein>
<evidence type="ECO:0000256" key="6">
    <source>
        <dbReference type="ARBA" id="ARBA00022833"/>
    </source>
</evidence>
<dbReference type="GO" id="GO:0005634">
    <property type="term" value="C:nucleus"/>
    <property type="evidence" value="ECO:0007669"/>
    <property type="project" value="UniProtKB-SubCell"/>
</dbReference>
<evidence type="ECO:0000256" key="8">
    <source>
        <dbReference type="ARBA" id="ARBA00023125"/>
    </source>
</evidence>
<feature type="domain" description="C2H2-type" evidence="12">
    <location>
        <begin position="433"/>
        <end position="460"/>
    </location>
</feature>
<keyword evidence="5 11" id="KW-0863">Zinc-finger</keyword>
<dbReference type="OrthoDB" id="10004641at2759"/>
<dbReference type="GO" id="GO:0000978">
    <property type="term" value="F:RNA polymerase II cis-regulatory region sequence-specific DNA binding"/>
    <property type="evidence" value="ECO:0007669"/>
    <property type="project" value="TreeGrafter"/>
</dbReference>
<evidence type="ECO:0000256" key="7">
    <source>
        <dbReference type="ARBA" id="ARBA00023015"/>
    </source>
</evidence>
<evidence type="ECO:0000256" key="5">
    <source>
        <dbReference type="ARBA" id="ARBA00022771"/>
    </source>
</evidence>
<keyword evidence="8" id="KW-0238">DNA-binding</keyword>
<evidence type="ECO:0000256" key="4">
    <source>
        <dbReference type="ARBA" id="ARBA00022737"/>
    </source>
</evidence>
<dbReference type="InterPro" id="IPR036236">
    <property type="entry name" value="Znf_C2H2_sf"/>
</dbReference>
<dbReference type="PROSITE" id="PS50157">
    <property type="entry name" value="ZINC_FINGER_C2H2_2"/>
    <property type="match status" value="4"/>
</dbReference>
<name>A0A6P7K7Y4_9TELE</name>
<sequence>MSAGIGSLQEQVESVLGALLKAATVELTQLFESRYRALEADVRRIKEEPAKESTETLDSLTKRSIGVQVEEDDIYVPCEISGPPILLNGDCLGEHKEMVVVEGCLIPSEILKADPEWSPPKDLGDPYVAQSVYMDLSDDEGESVTDGGTNTDVVMHGPPILLNGDCLGEHKKMVVVEGCLIPSEILKADPEWSPLKDLGDPYVAQSVYMDLSDDEGESVTDGGTNTDVVMHVSAETCTGTLDCESMTRFPEQKPIVIQPDTSDATSEEKVKFVCPLILKTAAPDLKTETSKEPVKDEPQQACVSTAKGTAYSPSPLDGTTTPEQVAVWERVHTLKEEKNHLLMKVNLCPPDQKLLRPCAVQLVNVLTMGRSKIKVEGKASKAHSHHQNTGWPLPKDLRRHRGLHTGHRLCCFNNCGNGIWRLQQVVAHSRGGYSCNTCGKTFKKRKILRRHERFHTGEKPYKCPVCSKMFALRKSLRRHTRFHTGERPHTCLQCGKSFRVRDNLKTHLRFHTGEKPYNCDTCGKMFRILRNLKKHRLTECEHSPSFRNIAGLTV</sequence>
<evidence type="ECO:0000256" key="3">
    <source>
        <dbReference type="ARBA" id="ARBA00022723"/>
    </source>
</evidence>
<evidence type="ECO:0000256" key="10">
    <source>
        <dbReference type="ARBA" id="ARBA00023242"/>
    </source>
</evidence>
<dbReference type="Gene3D" id="3.30.160.60">
    <property type="entry name" value="Classic Zinc Finger"/>
    <property type="match status" value="4"/>
</dbReference>
<dbReference type="PANTHER" id="PTHR23226">
    <property type="entry name" value="ZINC FINGER AND SCAN DOMAIN-CONTAINING"/>
    <property type="match status" value="1"/>
</dbReference>
<dbReference type="Proteomes" id="UP000515145">
    <property type="component" value="Chromosome 17"/>
</dbReference>
<reference evidence="14" key="1">
    <citation type="submission" date="2025-08" db="UniProtKB">
        <authorList>
            <consortium name="RefSeq"/>
        </authorList>
    </citation>
    <scope>IDENTIFICATION</scope>
</reference>
<feature type="domain" description="C2H2-type" evidence="12">
    <location>
        <begin position="461"/>
        <end position="488"/>
    </location>
</feature>
<keyword evidence="13" id="KW-1185">Reference proteome</keyword>
<dbReference type="GO" id="GO:0008270">
    <property type="term" value="F:zinc ion binding"/>
    <property type="evidence" value="ECO:0007669"/>
    <property type="project" value="UniProtKB-KW"/>
</dbReference>
<evidence type="ECO:0000313" key="13">
    <source>
        <dbReference type="Proteomes" id="UP000515145"/>
    </source>
</evidence>
<evidence type="ECO:0000256" key="2">
    <source>
        <dbReference type="ARBA" id="ARBA00006991"/>
    </source>
</evidence>
<evidence type="ECO:0000313" key="14">
    <source>
        <dbReference type="RefSeq" id="XP_028283656.1"/>
    </source>
</evidence>
<keyword evidence="7" id="KW-0805">Transcription regulation</keyword>
<dbReference type="AlphaFoldDB" id="A0A6P7K7Y4"/>
<dbReference type="PANTHER" id="PTHR23226:SF240">
    <property type="entry name" value="GASTRULA ZINC FINGER PROTEIN XLCGF26.1-LIKE-RELATED"/>
    <property type="match status" value="1"/>
</dbReference>
<evidence type="ECO:0000256" key="9">
    <source>
        <dbReference type="ARBA" id="ARBA00023163"/>
    </source>
</evidence>